<sequence>VALLKAVTAGIVSEVYSGNNITGTCKSPLKNTPSGMTCPEQKEGKSPKTKAAYNKKVKDSKGKTDNLVNVGPSCTVSGSYAPNLDSRACVGVTNNCQTLNSAPPPFTSHTVVVNSNLTAEPRPGDTVHMKRENPVHDPYEFNAKVEDKIELPPKKLKLEKADCSEAAISPQPQQHSSSPAMLQPPAPPPKQQQQPQKRSVGVDV</sequence>
<accession>A0A0B6YRQ4</accession>
<dbReference type="AlphaFoldDB" id="A0A0B6YRQ4"/>
<feature type="region of interest" description="Disordered" evidence="1">
    <location>
        <begin position="32"/>
        <end position="60"/>
    </location>
</feature>
<proteinExistence type="predicted"/>
<evidence type="ECO:0000313" key="2">
    <source>
        <dbReference type="EMBL" id="CEK58832.1"/>
    </source>
</evidence>
<feature type="region of interest" description="Disordered" evidence="1">
    <location>
        <begin position="156"/>
        <end position="204"/>
    </location>
</feature>
<gene>
    <name evidence="2" type="primary">ORF34335</name>
</gene>
<reference evidence="2" key="1">
    <citation type="submission" date="2014-12" db="EMBL/GenBank/DDBJ databases">
        <title>Insight into the proteome of Arion vulgaris.</title>
        <authorList>
            <person name="Aradska J."/>
            <person name="Bulat T."/>
            <person name="Smidak R."/>
            <person name="Sarate P."/>
            <person name="Gangsoo J."/>
            <person name="Sialana F."/>
            <person name="Bilban M."/>
            <person name="Lubec G."/>
        </authorList>
    </citation>
    <scope>NUCLEOTIDE SEQUENCE</scope>
    <source>
        <tissue evidence="2">Skin</tissue>
    </source>
</reference>
<name>A0A0B6YRQ4_9EUPU</name>
<organism evidence="2">
    <name type="scientific">Arion vulgaris</name>
    <dbReference type="NCBI Taxonomy" id="1028688"/>
    <lineage>
        <taxon>Eukaryota</taxon>
        <taxon>Metazoa</taxon>
        <taxon>Spiralia</taxon>
        <taxon>Lophotrochozoa</taxon>
        <taxon>Mollusca</taxon>
        <taxon>Gastropoda</taxon>
        <taxon>Heterobranchia</taxon>
        <taxon>Euthyneura</taxon>
        <taxon>Panpulmonata</taxon>
        <taxon>Eupulmonata</taxon>
        <taxon>Stylommatophora</taxon>
        <taxon>Helicina</taxon>
        <taxon>Arionoidea</taxon>
        <taxon>Arionidae</taxon>
        <taxon>Arion</taxon>
    </lineage>
</organism>
<feature type="non-terminal residue" evidence="2">
    <location>
        <position position="1"/>
    </location>
</feature>
<feature type="non-terminal residue" evidence="2">
    <location>
        <position position="204"/>
    </location>
</feature>
<evidence type="ECO:0000256" key="1">
    <source>
        <dbReference type="SAM" id="MobiDB-lite"/>
    </source>
</evidence>
<protein>
    <submittedName>
        <fullName evidence="2">Uncharacterized protein</fullName>
    </submittedName>
</protein>
<feature type="compositionally biased region" description="Low complexity" evidence="1">
    <location>
        <begin position="169"/>
        <end position="179"/>
    </location>
</feature>
<dbReference type="EMBL" id="HACG01011967">
    <property type="protein sequence ID" value="CEK58832.1"/>
    <property type="molecule type" value="Transcribed_RNA"/>
</dbReference>